<dbReference type="EMBL" id="JRES01001351">
    <property type="protein sequence ID" value="KNC23427.1"/>
    <property type="molecule type" value="Genomic_DNA"/>
</dbReference>
<reference evidence="2 3" key="1">
    <citation type="journal article" date="2015" name="Nat. Commun.">
        <title>Lucilia cuprina genome unlocks parasitic fly biology to underpin future interventions.</title>
        <authorList>
            <person name="Anstead C.A."/>
            <person name="Korhonen P.K."/>
            <person name="Young N.D."/>
            <person name="Hall R.S."/>
            <person name="Jex A.R."/>
            <person name="Murali S.C."/>
            <person name="Hughes D.S."/>
            <person name="Lee S.F."/>
            <person name="Perry T."/>
            <person name="Stroehlein A.J."/>
            <person name="Ansell B.R."/>
            <person name="Breugelmans B."/>
            <person name="Hofmann A."/>
            <person name="Qu J."/>
            <person name="Dugan S."/>
            <person name="Lee S.L."/>
            <person name="Chao H."/>
            <person name="Dinh H."/>
            <person name="Han Y."/>
            <person name="Doddapaneni H.V."/>
            <person name="Worley K.C."/>
            <person name="Muzny D.M."/>
            <person name="Ioannidis P."/>
            <person name="Waterhouse R.M."/>
            <person name="Zdobnov E.M."/>
            <person name="James P.J."/>
            <person name="Bagnall N.H."/>
            <person name="Kotze A.C."/>
            <person name="Gibbs R.A."/>
            <person name="Richards S."/>
            <person name="Batterham P."/>
            <person name="Gasser R.B."/>
        </authorList>
    </citation>
    <scope>NUCLEOTIDE SEQUENCE [LARGE SCALE GENOMIC DNA]</scope>
    <source>
        <strain evidence="2 3">LS</strain>
        <tissue evidence="2">Full body</tissue>
    </source>
</reference>
<proteinExistence type="predicted"/>
<evidence type="ECO:0000313" key="2">
    <source>
        <dbReference type="EMBL" id="KNC23427.1"/>
    </source>
</evidence>
<keyword evidence="3" id="KW-1185">Reference proteome</keyword>
<keyword evidence="1" id="KW-0812">Transmembrane</keyword>
<organism evidence="2 3">
    <name type="scientific">Lucilia cuprina</name>
    <name type="common">Green bottle fly</name>
    <name type="synonym">Australian sheep blowfly</name>
    <dbReference type="NCBI Taxonomy" id="7375"/>
    <lineage>
        <taxon>Eukaryota</taxon>
        <taxon>Metazoa</taxon>
        <taxon>Ecdysozoa</taxon>
        <taxon>Arthropoda</taxon>
        <taxon>Hexapoda</taxon>
        <taxon>Insecta</taxon>
        <taxon>Pterygota</taxon>
        <taxon>Neoptera</taxon>
        <taxon>Endopterygota</taxon>
        <taxon>Diptera</taxon>
        <taxon>Brachycera</taxon>
        <taxon>Muscomorpha</taxon>
        <taxon>Oestroidea</taxon>
        <taxon>Calliphoridae</taxon>
        <taxon>Luciliinae</taxon>
        <taxon>Lucilia</taxon>
    </lineage>
</organism>
<comment type="caution">
    <text evidence="2">The sequence shown here is derived from an EMBL/GenBank/DDBJ whole genome shotgun (WGS) entry which is preliminary data.</text>
</comment>
<dbReference type="Proteomes" id="UP000037069">
    <property type="component" value="Unassembled WGS sequence"/>
</dbReference>
<sequence>MLGIISSRELRLESRRSRYEDVVELPADTPDVAALDEGLLTLLTVVLAVGLSSTSSSDSSVDVSSSLLDSESALLLSAAGVLCCGKKRLTNGFFSVVAAVLAAVAAAGLLAVLRAGLSRAVENLAAEGARPAAAAAELAELSVDALESLLPERVVFLTAATWAGTGAVDFDC</sequence>
<name>A0A0L0BTQ7_LUCCU</name>
<feature type="transmembrane region" description="Helical" evidence="1">
    <location>
        <begin position="92"/>
        <end position="113"/>
    </location>
</feature>
<accession>A0A0L0BTQ7</accession>
<keyword evidence="1" id="KW-1133">Transmembrane helix</keyword>
<evidence type="ECO:0000256" key="1">
    <source>
        <dbReference type="SAM" id="Phobius"/>
    </source>
</evidence>
<dbReference type="AlphaFoldDB" id="A0A0L0BTQ7"/>
<gene>
    <name evidence="2" type="ORF">FF38_13371</name>
</gene>
<keyword evidence="1" id="KW-0472">Membrane</keyword>
<evidence type="ECO:0000313" key="3">
    <source>
        <dbReference type="Proteomes" id="UP000037069"/>
    </source>
</evidence>
<protein>
    <submittedName>
        <fullName evidence="2">Uncharacterized protein</fullName>
    </submittedName>
</protein>